<reference evidence="1" key="2">
    <citation type="submission" date="2017-10" db="EMBL/GenBank/DDBJ databases">
        <title>Ladona fulva Genome sequencing and assembly.</title>
        <authorList>
            <person name="Murali S."/>
            <person name="Richards S."/>
            <person name="Bandaranaike D."/>
            <person name="Bellair M."/>
            <person name="Blankenburg K."/>
            <person name="Chao H."/>
            <person name="Dinh H."/>
            <person name="Doddapaneni H."/>
            <person name="Dugan-Rocha S."/>
            <person name="Elkadiri S."/>
            <person name="Gnanaolivu R."/>
            <person name="Hernandez B."/>
            <person name="Skinner E."/>
            <person name="Javaid M."/>
            <person name="Lee S."/>
            <person name="Li M."/>
            <person name="Ming W."/>
            <person name="Munidasa M."/>
            <person name="Muniz J."/>
            <person name="Nguyen L."/>
            <person name="Hughes D."/>
            <person name="Osuji N."/>
            <person name="Pu L.-L."/>
            <person name="Puazo M."/>
            <person name="Qu C."/>
            <person name="Quiroz J."/>
            <person name="Raj R."/>
            <person name="Weissenberger G."/>
            <person name="Xin Y."/>
            <person name="Zou X."/>
            <person name="Han Y."/>
            <person name="Worley K."/>
            <person name="Muzny D."/>
            <person name="Gibbs R."/>
        </authorList>
    </citation>
    <scope>NUCLEOTIDE SEQUENCE</scope>
    <source>
        <strain evidence="1">Sampled in the wild</strain>
    </source>
</reference>
<dbReference type="EMBL" id="KZ309726">
    <property type="protein sequence ID" value="KAG8239589.1"/>
    <property type="molecule type" value="Genomic_DNA"/>
</dbReference>
<keyword evidence="2" id="KW-1185">Reference proteome</keyword>
<dbReference type="PANTHER" id="PTHR47331">
    <property type="entry name" value="PHD-TYPE DOMAIN-CONTAINING PROTEIN"/>
    <property type="match status" value="1"/>
</dbReference>
<dbReference type="InterPro" id="IPR043502">
    <property type="entry name" value="DNA/RNA_pol_sf"/>
</dbReference>
<reference evidence="1" key="1">
    <citation type="submission" date="2013-04" db="EMBL/GenBank/DDBJ databases">
        <authorList>
            <person name="Qu J."/>
            <person name="Murali S.C."/>
            <person name="Bandaranaike D."/>
            <person name="Bellair M."/>
            <person name="Blankenburg K."/>
            <person name="Chao H."/>
            <person name="Dinh H."/>
            <person name="Doddapaneni H."/>
            <person name="Downs B."/>
            <person name="Dugan-Rocha S."/>
            <person name="Elkadiri S."/>
            <person name="Gnanaolivu R.D."/>
            <person name="Hernandez B."/>
            <person name="Javaid M."/>
            <person name="Jayaseelan J.C."/>
            <person name="Lee S."/>
            <person name="Li M."/>
            <person name="Ming W."/>
            <person name="Munidasa M."/>
            <person name="Muniz J."/>
            <person name="Nguyen L."/>
            <person name="Ongeri F."/>
            <person name="Osuji N."/>
            <person name="Pu L.-L."/>
            <person name="Puazo M."/>
            <person name="Qu C."/>
            <person name="Quiroz J."/>
            <person name="Raj R."/>
            <person name="Weissenberger G."/>
            <person name="Xin Y."/>
            <person name="Zou X."/>
            <person name="Han Y."/>
            <person name="Richards S."/>
            <person name="Worley K."/>
            <person name="Muzny D."/>
            <person name="Gibbs R."/>
        </authorList>
    </citation>
    <scope>NUCLEOTIDE SEQUENCE</scope>
    <source>
        <strain evidence="1">Sampled in the wild</strain>
    </source>
</reference>
<dbReference type="GO" id="GO:0071897">
    <property type="term" value="P:DNA biosynthetic process"/>
    <property type="evidence" value="ECO:0007669"/>
    <property type="project" value="UniProtKB-ARBA"/>
</dbReference>
<dbReference type="AlphaFoldDB" id="A0A8K0KQF1"/>
<proteinExistence type="predicted"/>
<accession>A0A8K0KQF1</accession>
<gene>
    <name evidence="1" type="ORF">J437_LFUL018341</name>
</gene>
<organism evidence="1 2">
    <name type="scientific">Ladona fulva</name>
    <name type="common">Scarce chaser dragonfly</name>
    <name type="synonym">Libellula fulva</name>
    <dbReference type="NCBI Taxonomy" id="123851"/>
    <lineage>
        <taxon>Eukaryota</taxon>
        <taxon>Metazoa</taxon>
        <taxon>Ecdysozoa</taxon>
        <taxon>Arthropoda</taxon>
        <taxon>Hexapoda</taxon>
        <taxon>Insecta</taxon>
        <taxon>Pterygota</taxon>
        <taxon>Palaeoptera</taxon>
        <taxon>Odonata</taxon>
        <taxon>Epiprocta</taxon>
        <taxon>Anisoptera</taxon>
        <taxon>Libelluloidea</taxon>
        <taxon>Libellulidae</taxon>
        <taxon>Ladona</taxon>
    </lineage>
</organism>
<comment type="caution">
    <text evidence="1">The sequence shown here is derived from an EMBL/GenBank/DDBJ whole genome shotgun (WGS) entry which is preliminary data.</text>
</comment>
<name>A0A8K0KQF1_LADFU</name>
<evidence type="ECO:0000313" key="2">
    <source>
        <dbReference type="Proteomes" id="UP000792457"/>
    </source>
</evidence>
<protein>
    <submittedName>
        <fullName evidence="1">Uncharacterized protein</fullName>
    </submittedName>
</protein>
<sequence>MRLSSLARLLSLSADLIYWRPKPTDPLLVYKLTTVTYGVTSAPFLAIRTLHQLAKDEGDKFPRAADVLKSQTFVDDIISGADSVQDALCLQKELTQLLSLGGFQLRKWCSNSPELVHHIPGEDREIPLSFKQSEQPIYNILGIKWNSATDEFSYTVDIPEPPFSKRSVLSAVARIYDPCGWLAPARSVLSAVARIYDPCGWLAPAKFNVPTKFPAESKKYGEL</sequence>
<evidence type="ECO:0000313" key="1">
    <source>
        <dbReference type="EMBL" id="KAG8239589.1"/>
    </source>
</evidence>
<dbReference type="OrthoDB" id="8197003at2759"/>
<dbReference type="SUPFAM" id="SSF56672">
    <property type="entry name" value="DNA/RNA polymerases"/>
    <property type="match status" value="1"/>
</dbReference>
<dbReference type="Proteomes" id="UP000792457">
    <property type="component" value="Unassembled WGS sequence"/>
</dbReference>